<name>A0A915PUQ0_9BILA</name>
<accession>A0A915PUQ0</accession>
<organism evidence="2 3">
    <name type="scientific">Setaria digitata</name>
    <dbReference type="NCBI Taxonomy" id="48799"/>
    <lineage>
        <taxon>Eukaryota</taxon>
        <taxon>Metazoa</taxon>
        <taxon>Ecdysozoa</taxon>
        <taxon>Nematoda</taxon>
        <taxon>Chromadorea</taxon>
        <taxon>Rhabditida</taxon>
        <taxon>Spirurina</taxon>
        <taxon>Spiruromorpha</taxon>
        <taxon>Filarioidea</taxon>
        <taxon>Setariidae</taxon>
        <taxon>Setaria</taxon>
    </lineage>
</organism>
<dbReference type="Proteomes" id="UP000887581">
    <property type="component" value="Unplaced"/>
</dbReference>
<reference evidence="3" key="1">
    <citation type="submission" date="2022-11" db="UniProtKB">
        <authorList>
            <consortium name="WormBaseParasite"/>
        </authorList>
    </citation>
    <scope>IDENTIFICATION</scope>
</reference>
<sequence length="570" mass="64068">MILYLLSRQDSGDVGEGYFNIDVSKRCFASRPGFGLFEEPHVEKAIEPFAVGVALSGVGDYVSASLPLFLDGKRIESDYPISDPYFGHLSSLSFSRDVECFPLERFVDIYHCGQSDALQDGSLFYISAPHCKISDVQFELPSKDTDLRGQVFESQEMTPVVPASGSDSVNKGQICRPLESLVINSRPAPKSSGADILINSRSAGGRPLPIGIAHPLPKIRESSGIRRFEEISEVRGSDVMSAPTELGYHRKTREVDYWIGRRSERQSKPYRDLAADIGIDLASDSGWEESNLFEAQLEAGAVRKSGRDLSVYPGKILTRKVLPTANLHWTTVSETTSVSYKKRISIERRRPHPTSPSHLGTYRRQYRPPPPPPEVSAYARHDRAIFISSTLPRTYAGVAIEGDLRMQRARYETSSLPATYYSSNERRVSFNTHYGTQHNPVRYDLPRPSSPPRYDYWTREHSDWTVEGSPRRSYIADRGDRSAFDDQYTKQAKQEALHYQKSNLQEIPIVSLINDLPMIEDGADECSCTNIAPTAKIETQDLTPGEHSRPCRSAPLRRARQRIRNLCTML</sequence>
<dbReference type="WBParaSite" id="sdigi.contig334.g7526.t1">
    <property type="protein sequence ID" value="sdigi.contig334.g7526.t1"/>
    <property type="gene ID" value="sdigi.contig334.g7526"/>
</dbReference>
<evidence type="ECO:0000313" key="2">
    <source>
        <dbReference type="Proteomes" id="UP000887581"/>
    </source>
</evidence>
<feature type="region of interest" description="Disordered" evidence="1">
    <location>
        <begin position="346"/>
        <end position="371"/>
    </location>
</feature>
<proteinExistence type="predicted"/>
<protein>
    <submittedName>
        <fullName evidence="3">Uncharacterized protein</fullName>
    </submittedName>
</protein>
<dbReference type="AlphaFoldDB" id="A0A915PUQ0"/>
<evidence type="ECO:0000256" key="1">
    <source>
        <dbReference type="SAM" id="MobiDB-lite"/>
    </source>
</evidence>
<evidence type="ECO:0000313" key="3">
    <source>
        <dbReference type="WBParaSite" id="sdigi.contig334.g7526.t1"/>
    </source>
</evidence>
<keyword evidence="2" id="KW-1185">Reference proteome</keyword>